<feature type="region of interest" description="Disordered" evidence="1">
    <location>
        <begin position="1"/>
        <end position="95"/>
    </location>
</feature>
<keyword evidence="2" id="KW-1185">Reference proteome</keyword>
<dbReference type="GeneID" id="110345024"/>
<sequence length="229" mass="23677">MRVSERHGREEWRPGLGDSWIEERASAAPPELPRPRTGSGGGQAGVRTGKRPYSSCAGRWPGGADQALGGWAESDRAGASPCPATPRDARPRSPILPQPARVALVAGGRFLPPDACSSGAPGSRGASGFPVRGVLVPRSLCGADARRYYGVTVVLSGCSFGDRAGLGRQGGMDAVAVAPTGLNPWRPPALASWSRPGAAASARPRPAGARAPTPEFQPSIDSRIWPCCP</sequence>
<reference evidence="3" key="1">
    <citation type="submission" date="2025-08" db="UniProtKB">
        <authorList>
            <consortium name="RefSeq"/>
        </authorList>
    </citation>
    <scope>IDENTIFICATION</scope>
</reference>
<proteinExistence type="predicted"/>
<dbReference type="RefSeq" id="XP_021096512.1">
    <property type="nucleotide sequence ID" value="XM_021240853.1"/>
</dbReference>
<feature type="compositionally biased region" description="Basic and acidic residues" evidence="1">
    <location>
        <begin position="1"/>
        <end position="13"/>
    </location>
</feature>
<evidence type="ECO:0000256" key="1">
    <source>
        <dbReference type="SAM" id="MobiDB-lite"/>
    </source>
</evidence>
<evidence type="ECO:0000313" key="3">
    <source>
        <dbReference type="RefSeq" id="XP_021096512.1"/>
    </source>
</evidence>
<dbReference type="Proteomes" id="UP000694906">
    <property type="component" value="Unplaced"/>
</dbReference>
<gene>
    <name evidence="3" type="primary">LOC110345024</name>
</gene>
<feature type="region of interest" description="Disordered" evidence="1">
    <location>
        <begin position="193"/>
        <end position="221"/>
    </location>
</feature>
<evidence type="ECO:0000313" key="2">
    <source>
        <dbReference type="Proteomes" id="UP000694906"/>
    </source>
</evidence>
<dbReference type="AlphaFoldDB" id="A0AAX6RIQ5"/>
<organism evidence="2 3">
    <name type="scientific">Heterocephalus glaber</name>
    <name type="common">Naked mole rat</name>
    <dbReference type="NCBI Taxonomy" id="10181"/>
    <lineage>
        <taxon>Eukaryota</taxon>
        <taxon>Metazoa</taxon>
        <taxon>Chordata</taxon>
        <taxon>Craniata</taxon>
        <taxon>Vertebrata</taxon>
        <taxon>Euteleostomi</taxon>
        <taxon>Mammalia</taxon>
        <taxon>Eutheria</taxon>
        <taxon>Euarchontoglires</taxon>
        <taxon>Glires</taxon>
        <taxon>Rodentia</taxon>
        <taxon>Hystricomorpha</taxon>
        <taxon>Bathyergidae</taxon>
        <taxon>Heterocephalus</taxon>
    </lineage>
</organism>
<feature type="compositionally biased region" description="Low complexity" evidence="1">
    <location>
        <begin position="194"/>
        <end position="212"/>
    </location>
</feature>
<name>A0AAX6RIQ5_HETGA</name>
<protein>
    <submittedName>
        <fullName evidence="3">Uncharacterized protein LOC110345024</fullName>
    </submittedName>
</protein>
<accession>A0AAX6RIQ5</accession>